<dbReference type="SUPFAM" id="SSF103378">
    <property type="entry name" value="2-methylcitrate dehydratase PrpD"/>
    <property type="match status" value="1"/>
</dbReference>
<keyword evidence="5" id="KW-1185">Reference proteome</keyword>
<organism evidence="4 5">
    <name type="scientific">Actinomadura madurae</name>
    <dbReference type="NCBI Taxonomy" id="1993"/>
    <lineage>
        <taxon>Bacteria</taxon>
        <taxon>Bacillati</taxon>
        <taxon>Actinomycetota</taxon>
        <taxon>Actinomycetes</taxon>
        <taxon>Streptosporangiales</taxon>
        <taxon>Thermomonosporaceae</taxon>
        <taxon>Actinomadura</taxon>
    </lineage>
</organism>
<dbReference type="InterPro" id="IPR042183">
    <property type="entry name" value="MmgE/PrpD_sf_1"/>
</dbReference>
<dbReference type="Pfam" id="PF19305">
    <property type="entry name" value="MmgE_PrpD_C"/>
    <property type="match status" value="1"/>
</dbReference>
<dbReference type="InterPro" id="IPR045336">
    <property type="entry name" value="MmgE_PrpD_N"/>
</dbReference>
<dbReference type="FunCoup" id="A0A1I5F844">
    <property type="interactions" value="85"/>
</dbReference>
<dbReference type="Gene3D" id="3.30.1330.120">
    <property type="entry name" value="2-methylcitrate dehydratase PrpD"/>
    <property type="match status" value="1"/>
</dbReference>
<proteinExistence type="inferred from homology"/>
<reference evidence="4 5" key="1">
    <citation type="submission" date="2016-10" db="EMBL/GenBank/DDBJ databases">
        <authorList>
            <person name="de Groot N.N."/>
        </authorList>
    </citation>
    <scope>NUCLEOTIDE SEQUENCE [LARGE SCALE GENOMIC DNA]</scope>
    <source>
        <strain evidence="4 5">DSM 43067</strain>
    </source>
</reference>
<dbReference type="Proteomes" id="UP000183413">
    <property type="component" value="Unassembled WGS sequence"/>
</dbReference>
<comment type="similarity">
    <text evidence="1">Belongs to the PrpD family.</text>
</comment>
<dbReference type="eggNOG" id="COG2079">
    <property type="taxonomic scope" value="Bacteria"/>
</dbReference>
<evidence type="ECO:0000313" key="5">
    <source>
        <dbReference type="Proteomes" id="UP000183413"/>
    </source>
</evidence>
<dbReference type="STRING" id="1993.SAMN04489713_104475"/>
<feature type="domain" description="MmgE/PrpD C-terminal" evidence="3">
    <location>
        <begin position="274"/>
        <end position="437"/>
    </location>
</feature>
<feature type="domain" description="MmgE/PrpD N-terminal" evidence="2">
    <location>
        <begin position="10"/>
        <end position="249"/>
    </location>
</feature>
<dbReference type="RefSeq" id="WP_075021217.1">
    <property type="nucleotide sequence ID" value="NZ_FOVH01000004.1"/>
</dbReference>
<dbReference type="GO" id="GO:0016829">
    <property type="term" value="F:lyase activity"/>
    <property type="evidence" value="ECO:0007669"/>
    <property type="project" value="InterPro"/>
</dbReference>
<dbReference type="Gene3D" id="1.10.4100.10">
    <property type="entry name" value="2-methylcitrate dehydratase PrpD"/>
    <property type="match status" value="1"/>
</dbReference>
<dbReference type="PANTHER" id="PTHR16943">
    <property type="entry name" value="2-METHYLCITRATE DEHYDRATASE-RELATED"/>
    <property type="match status" value="1"/>
</dbReference>
<evidence type="ECO:0000256" key="1">
    <source>
        <dbReference type="ARBA" id="ARBA00006174"/>
    </source>
</evidence>
<evidence type="ECO:0000259" key="3">
    <source>
        <dbReference type="Pfam" id="PF19305"/>
    </source>
</evidence>
<dbReference type="OrthoDB" id="9797528at2"/>
<dbReference type="AlphaFoldDB" id="A0A1I5F844"/>
<dbReference type="InterPro" id="IPR036148">
    <property type="entry name" value="MmgE/PrpD_sf"/>
</dbReference>
<sequence>MDDRHVCARLAERLAAPSLPQAGPATRRRLRELVLDSIGCGLGAAGIGWGRSLVDGTVALDGPGGPATVFGSATRVGTLAAASANALLANCLDFDDTLHGHPGAVIVPTALAVGDARRSSGADVLAAVLAGYEVAGRLGTAARPSTRHRLASWGTGGHLALAGAAVTARLLHLDETATAHALALAACAAPVPSVRQSVYGPLGPSMAKNNYAAAATAGMTAAYQADHHMTGPLDVLDDDRGFARLVATDQWDPRALLDGWSTRFQADQVATKPYSCCRKIHASLDAVLAARDEHRLDASEIIAIDLHSGAWATSPHFARPDPADAPAAQFSAPYCVAAALRGHQPGPAWFHPGTLTDTAVRRLAEKVRLLAPAAPSSTVLTLRSTRGTFHSEVRHPKGHPLNPMTDAEIESKFRRLAGPVLGAERATAISKAVRALQDTQDVGTLTALLRF</sequence>
<dbReference type="Pfam" id="PF03972">
    <property type="entry name" value="MmgE_PrpD_N"/>
    <property type="match status" value="1"/>
</dbReference>
<dbReference type="InterPro" id="IPR042188">
    <property type="entry name" value="MmgE/PrpD_sf_2"/>
</dbReference>
<accession>A0A1I5F844</accession>
<dbReference type="PANTHER" id="PTHR16943:SF8">
    <property type="entry name" value="2-METHYLCITRATE DEHYDRATASE"/>
    <property type="match status" value="1"/>
</dbReference>
<dbReference type="InterPro" id="IPR005656">
    <property type="entry name" value="MmgE_PrpD"/>
</dbReference>
<evidence type="ECO:0000259" key="2">
    <source>
        <dbReference type="Pfam" id="PF03972"/>
    </source>
</evidence>
<dbReference type="InParanoid" id="A0A1I5F844"/>
<dbReference type="InterPro" id="IPR045337">
    <property type="entry name" value="MmgE_PrpD_C"/>
</dbReference>
<protein>
    <submittedName>
        <fullName evidence="4">2-methylcitrate dehydratase PrpD</fullName>
    </submittedName>
</protein>
<name>A0A1I5F844_9ACTN</name>
<dbReference type="EMBL" id="FOVH01000004">
    <property type="protein sequence ID" value="SFO19927.1"/>
    <property type="molecule type" value="Genomic_DNA"/>
</dbReference>
<gene>
    <name evidence="4" type="ORF">SAMN04489713_104475</name>
</gene>
<evidence type="ECO:0000313" key="4">
    <source>
        <dbReference type="EMBL" id="SFO19927.1"/>
    </source>
</evidence>